<evidence type="ECO:0000256" key="4">
    <source>
        <dbReference type="RuleBase" id="RU363071"/>
    </source>
</evidence>
<keyword evidence="6" id="KW-1185">Reference proteome</keyword>
<feature type="binding site" evidence="3">
    <location>
        <position position="353"/>
    </location>
    <ligand>
        <name>Mn(2+)</name>
        <dbReference type="ChEBI" id="CHEBI:29035"/>
    </ligand>
</feature>
<keyword evidence="4" id="KW-0057">Aromatic amino acid biosynthesis</keyword>
<dbReference type="AlphaFoldDB" id="A0A495W0C7"/>
<protein>
    <recommendedName>
        <fullName evidence="4">Phospho-2-dehydro-3-deoxyheptonate aldolase</fullName>
        <ecNumber evidence="4">2.5.1.54</ecNumber>
    </recommendedName>
</protein>
<feature type="binding site" evidence="3">
    <location>
        <position position="248"/>
    </location>
    <ligand>
        <name>phosphoenolpyruvate</name>
        <dbReference type="ChEBI" id="CHEBI:58702"/>
    </ligand>
</feature>
<evidence type="ECO:0000313" key="5">
    <source>
        <dbReference type="EMBL" id="RKT55141.1"/>
    </source>
</evidence>
<dbReference type="InterPro" id="IPR013785">
    <property type="entry name" value="Aldolase_TIM"/>
</dbReference>
<keyword evidence="3" id="KW-0170">Cobalt</keyword>
<comment type="caution">
    <text evidence="5">The sequence shown here is derived from an EMBL/GenBank/DDBJ whole genome shotgun (WGS) entry which is preliminary data.</text>
</comment>
<reference evidence="5 6" key="1">
    <citation type="submission" date="2018-10" db="EMBL/GenBank/DDBJ databases">
        <title>Sequencing the genomes of 1000 actinobacteria strains.</title>
        <authorList>
            <person name="Klenk H.-P."/>
        </authorList>
    </citation>
    <scope>NUCLEOTIDE SEQUENCE [LARGE SCALE GENOMIC DNA]</scope>
    <source>
        <strain evidence="5 6">DSM 43800</strain>
    </source>
</reference>
<organism evidence="5 6">
    <name type="scientific">Saccharothrix australiensis</name>
    <dbReference type="NCBI Taxonomy" id="2072"/>
    <lineage>
        <taxon>Bacteria</taxon>
        <taxon>Bacillati</taxon>
        <taxon>Actinomycetota</taxon>
        <taxon>Actinomycetes</taxon>
        <taxon>Pseudonocardiales</taxon>
        <taxon>Pseudonocardiaceae</taxon>
        <taxon>Saccharothrix</taxon>
    </lineage>
</organism>
<comment type="catalytic activity">
    <reaction evidence="4">
        <text>D-erythrose 4-phosphate + phosphoenolpyruvate + H2O = 7-phospho-2-dehydro-3-deoxy-D-arabino-heptonate + phosphate</text>
        <dbReference type="Rhea" id="RHEA:14717"/>
        <dbReference type="ChEBI" id="CHEBI:15377"/>
        <dbReference type="ChEBI" id="CHEBI:16897"/>
        <dbReference type="ChEBI" id="CHEBI:43474"/>
        <dbReference type="ChEBI" id="CHEBI:58394"/>
        <dbReference type="ChEBI" id="CHEBI:58702"/>
        <dbReference type="EC" id="2.5.1.54"/>
    </reaction>
</comment>
<dbReference type="GO" id="GO:0008652">
    <property type="term" value="P:amino acid biosynthetic process"/>
    <property type="evidence" value="ECO:0007669"/>
    <property type="project" value="UniProtKB-KW"/>
</dbReference>
<feature type="binding site" evidence="3">
    <location>
        <position position="311"/>
    </location>
    <ligand>
        <name>Mn(2+)</name>
        <dbReference type="ChEBI" id="CHEBI:29035"/>
    </ligand>
</feature>
<feature type="binding site" evidence="3">
    <location>
        <position position="122"/>
    </location>
    <ligand>
        <name>phosphoenolpyruvate</name>
        <dbReference type="ChEBI" id="CHEBI:58702"/>
    </ligand>
</feature>
<accession>A0A495W0C7</accession>
<evidence type="ECO:0000313" key="6">
    <source>
        <dbReference type="Proteomes" id="UP000282084"/>
    </source>
</evidence>
<dbReference type="SUPFAM" id="SSF51569">
    <property type="entry name" value="Aldolase"/>
    <property type="match status" value="1"/>
</dbReference>
<gene>
    <name evidence="5" type="ORF">C8E97_3799</name>
</gene>
<proteinExistence type="inferred from homology"/>
<feature type="binding site" evidence="3">
    <location>
        <position position="83"/>
    </location>
    <ligand>
        <name>Mn(2+)</name>
        <dbReference type="ChEBI" id="CHEBI:29035"/>
    </ligand>
</feature>
<evidence type="ECO:0000256" key="2">
    <source>
        <dbReference type="ARBA" id="ARBA00022679"/>
    </source>
</evidence>
<keyword evidence="3" id="KW-0104">Cadmium</keyword>
<dbReference type="InterPro" id="IPR002480">
    <property type="entry name" value="DAHP_synth_2"/>
</dbReference>
<dbReference type="GO" id="GO:0009423">
    <property type="term" value="P:chorismate biosynthetic process"/>
    <property type="evidence" value="ECO:0007669"/>
    <property type="project" value="UniProtKB-UniPathway"/>
</dbReference>
<feature type="binding site" evidence="3">
    <location>
        <position position="279"/>
    </location>
    <ligand>
        <name>phosphoenolpyruvate</name>
        <dbReference type="ChEBI" id="CHEBI:58702"/>
    </ligand>
</feature>
<feature type="binding site" evidence="3">
    <location>
        <position position="385"/>
    </location>
    <ligand>
        <name>Mn(2+)</name>
        <dbReference type="ChEBI" id="CHEBI:29035"/>
    </ligand>
</feature>
<dbReference type="Proteomes" id="UP000282084">
    <property type="component" value="Unassembled WGS sequence"/>
</dbReference>
<dbReference type="Gene3D" id="3.20.20.70">
    <property type="entry name" value="Aldolase class I"/>
    <property type="match status" value="1"/>
</dbReference>
<evidence type="ECO:0000256" key="3">
    <source>
        <dbReference type="PIRSR" id="PIRSR602480-1"/>
    </source>
</evidence>
<sequence length="409" mass="44301">MLVEPDRNGRERHWRGVTEDEVRQWRSLPAAQQPEWGGRQLARMRRKLGQAPGLVGWDEVRALKALLAEVALGRARVVQAGDCAEDPDECVPAALDDKVGLLDALAGALHAGTGLPVLRVGRIAGQFAKPRSQPTEVHDGLRLPVFRGHLVNSPRPDPVARRPDPLRLLRCYRAAAAATAHLRTADVPVWTSHEALLLDYELPLVRRTPDGHTVLTSTHWPWIGDRTRQPDGAHVRLMAALDNPVACKVGPTTPVEQLLELCAVLDPDREPGRLTLITRLGADRVADLLPPLVAAVRDAGHPVVWLCDPMHANTTTAPGGQKTRLLTAVRQEVRRFREAVEGEGAHAGGLHLETTPAPVAECVADAADLHLVGVPGTAAYRSCCDPRLNPKQALSAVAAWTGARQMNPT</sequence>
<dbReference type="GO" id="GO:0003849">
    <property type="term" value="F:3-deoxy-7-phosphoheptulonate synthase activity"/>
    <property type="evidence" value="ECO:0007669"/>
    <property type="project" value="UniProtKB-EC"/>
</dbReference>
<comment type="pathway">
    <text evidence="4">Metabolic intermediate biosynthesis; chorismate biosynthesis; chorismate from D-erythrose 4-phosphate and phosphoenolpyruvate: step 1/7.</text>
</comment>
<keyword evidence="4" id="KW-0028">Amino-acid biosynthesis</keyword>
<comment type="cofactor">
    <cofactor evidence="3">
        <name>Mn(2+)</name>
        <dbReference type="ChEBI" id="CHEBI:29035"/>
    </cofactor>
    <cofactor evidence="3">
        <name>Co(2+)</name>
        <dbReference type="ChEBI" id="CHEBI:48828"/>
    </cofactor>
    <cofactor evidence="3">
        <name>Cd(2+)</name>
        <dbReference type="ChEBI" id="CHEBI:48775"/>
    </cofactor>
    <text evidence="3">Binds 1 divalent cation per subunit. The enzyme is active with manganese, cobalt or cadmium ions.</text>
</comment>
<evidence type="ECO:0000256" key="1">
    <source>
        <dbReference type="ARBA" id="ARBA00008911"/>
    </source>
</evidence>
<keyword evidence="3" id="KW-0464">Manganese</keyword>
<dbReference type="Pfam" id="PF01474">
    <property type="entry name" value="DAHP_synth_2"/>
    <property type="match status" value="2"/>
</dbReference>
<comment type="similarity">
    <text evidence="1 4">Belongs to the class-II DAHP synthase family.</text>
</comment>
<dbReference type="GO" id="GO:0009073">
    <property type="term" value="P:aromatic amino acid family biosynthetic process"/>
    <property type="evidence" value="ECO:0007669"/>
    <property type="project" value="UniProtKB-KW"/>
</dbReference>
<dbReference type="EC" id="2.5.1.54" evidence="4"/>
<dbReference type="PANTHER" id="PTHR21337:SF0">
    <property type="entry name" value="PHOSPHO-2-DEHYDRO-3-DEOXYHEPTONATE ALDOLASE"/>
    <property type="match status" value="1"/>
</dbReference>
<dbReference type="EMBL" id="RBXO01000001">
    <property type="protein sequence ID" value="RKT55141.1"/>
    <property type="molecule type" value="Genomic_DNA"/>
</dbReference>
<dbReference type="OrthoDB" id="9766852at2"/>
<keyword evidence="2 4" id="KW-0808">Transferase</keyword>
<name>A0A495W0C7_9PSEU</name>
<dbReference type="PANTHER" id="PTHR21337">
    <property type="entry name" value="PHOSPHO-2-DEHYDRO-3-DEOXYHEPTONATE ALDOLASE 1, 2"/>
    <property type="match status" value="1"/>
</dbReference>
<dbReference type="UniPathway" id="UPA00053">
    <property type="reaction ID" value="UER00084"/>
</dbReference>